<keyword evidence="2" id="KW-1185">Reference proteome</keyword>
<evidence type="ECO:0000313" key="2">
    <source>
        <dbReference type="Proteomes" id="UP001428817"/>
    </source>
</evidence>
<gene>
    <name evidence="1" type="ORF">GCM10023321_36880</name>
</gene>
<evidence type="ECO:0000313" key="1">
    <source>
        <dbReference type="EMBL" id="GAA5157923.1"/>
    </source>
</evidence>
<dbReference type="Proteomes" id="UP001428817">
    <property type="component" value="Unassembled WGS sequence"/>
</dbReference>
<proteinExistence type="predicted"/>
<sequence>MIRVATLRRLRRTVSAGFTDSPAATVTNSVPKYDRNTVNAAGNNAPNPCGNQPPCPVKFDIPGAATCGNNPTIAATPTAMNNTIDATLINANQNSNRPNDDTAAKFTAVKNTMNTNADNQFGTPGANFPAIAAPATASNATITHQ</sequence>
<reference evidence="2" key="1">
    <citation type="journal article" date="2019" name="Int. J. Syst. Evol. Microbiol.">
        <title>The Global Catalogue of Microorganisms (GCM) 10K type strain sequencing project: providing services to taxonomists for standard genome sequencing and annotation.</title>
        <authorList>
            <consortium name="The Broad Institute Genomics Platform"/>
            <consortium name="The Broad Institute Genome Sequencing Center for Infectious Disease"/>
            <person name="Wu L."/>
            <person name="Ma J."/>
        </authorList>
    </citation>
    <scope>NUCLEOTIDE SEQUENCE [LARGE SCALE GENOMIC DNA]</scope>
    <source>
        <strain evidence="2">JCM 18303</strain>
    </source>
</reference>
<dbReference type="EMBL" id="BAABJP010000015">
    <property type="protein sequence ID" value="GAA5157923.1"/>
    <property type="molecule type" value="Genomic_DNA"/>
</dbReference>
<organism evidence="1 2">
    <name type="scientific">Pseudonocardia eucalypti</name>
    <dbReference type="NCBI Taxonomy" id="648755"/>
    <lineage>
        <taxon>Bacteria</taxon>
        <taxon>Bacillati</taxon>
        <taxon>Actinomycetota</taxon>
        <taxon>Actinomycetes</taxon>
        <taxon>Pseudonocardiales</taxon>
        <taxon>Pseudonocardiaceae</taxon>
        <taxon>Pseudonocardia</taxon>
    </lineage>
</organism>
<name>A0ABP9Q9Q1_9PSEU</name>
<accession>A0ABP9Q9Q1</accession>
<comment type="caution">
    <text evidence="1">The sequence shown here is derived from an EMBL/GenBank/DDBJ whole genome shotgun (WGS) entry which is preliminary data.</text>
</comment>
<protein>
    <submittedName>
        <fullName evidence="1">Uncharacterized protein</fullName>
    </submittedName>
</protein>